<evidence type="ECO:0000313" key="10">
    <source>
        <dbReference type="Proteomes" id="UP001174934"/>
    </source>
</evidence>
<dbReference type="InterPro" id="IPR010334">
    <property type="entry name" value="Dcp1"/>
</dbReference>
<comment type="caution">
    <text evidence="9">The sequence shown here is derived from an EMBL/GenBank/DDBJ whole genome shotgun (WGS) entry which is preliminary data.</text>
</comment>
<dbReference type="Proteomes" id="UP001174934">
    <property type="component" value="Unassembled WGS sequence"/>
</dbReference>
<sequence>MSRPTPRKSRLNRNNQSFSNTNTNPQNNNNNTTTTTNPRQPPQSDYESDAARYLESRSTPRLPHAPGRSNPELNLSVLARYLPGIQSILSIAANAVTYTFLEATQSWEKEAVEGTMFVCERAPLPTQQAPLLPRVTVFVLNRRGMDNLAVDLVRVSDCEMAQELIIFRLEGDEGGDGDGETDGSDGGGGRAGPAVGKGKKVIGIWIHADEEDTRQVNMDIILAAWQQARVALGAGNEPAAAWGQEADGQEETEEEGETETETEEEGQTEDEGAAPIPSPANNAIAVTARAHLSTISSFGRWLDEHTAAERKYGGVISKIKQRLEVYRERVIAAQRDHGDSSISQEITPWELVARTQSGTGGLGIVVTGPSPEDRVEITAKDGKEAKFIKGDQYLGYMSRVCRDMSQAERDFFSLVRVSREIEHERSQLSQPAKETVQTHIRLLKEYNDMKDIGQQLIGLVADNRGVRVGTLYEDGQYGVSAND</sequence>
<evidence type="ECO:0000256" key="3">
    <source>
        <dbReference type="ARBA" id="ARBA00008778"/>
    </source>
</evidence>
<feature type="region of interest" description="Disordered" evidence="8">
    <location>
        <begin position="171"/>
        <end position="195"/>
    </location>
</feature>
<dbReference type="GO" id="GO:0003729">
    <property type="term" value="F:mRNA binding"/>
    <property type="evidence" value="ECO:0007669"/>
    <property type="project" value="TreeGrafter"/>
</dbReference>
<feature type="compositionally biased region" description="Low complexity" evidence="8">
    <location>
        <begin position="12"/>
        <end position="38"/>
    </location>
</feature>
<evidence type="ECO:0000256" key="5">
    <source>
        <dbReference type="ARBA" id="ARBA00022664"/>
    </source>
</evidence>
<dbReference type="GO" id="GO:0008047">
    <property type="term" value="F:enzyme activator activity"/>
    <property type="evidence" value="ECO:0007669"/>
    <property type="project" value="InterPro"/>
</dbReference>
<organism evidence="9 10">
    <name type="scientific">Bombardia bombarda</name>
    <dbReference type="NCBI Taxonomy" id="252184"/>
    <lineage>
        <taxon>Eukaryota</taxon>
        <taxon>Fungi</taxon>
        <taxon>Dikarya</taxon>
        <taxon>Ascomycota</taxon>
        <taxon>Pezizomycotina</taxon>
        <taxon>Sordariomycetes</taxon>
        <taxon>Sordariomycetidae</taxon>
        <taxon>Sordariales</taxon>
        <taxon>Lasiosphaeriaceae</taxon>
        <taxon>Bombardia</taxon>
    </lineage>
</organism>
<dbReference type="Gene3D" id="1.20.5.170">
    <property type="match status" value="1"/>
</dbReference>
<keyword evidence="5" id="KW-0507">mRNA processing</keyword>
<dbReference type="InterPro" id="IPR010760">
    <property type="entry name" value="DNA-repair_Swi5"/>
</dbReference>
<feature type="compositionally biased region" description="Basic residues" evidence="8">
    <location>
        <begin position="1"/>
        <end position="11"/>
    </location>
</feature>
<evidence type="ECO:0000313" key="9">
    <source>
        <dbReference type="EMBL" id="KAK0636096.1"/>
    </source>
</evidence>
<evidence type="ECO:0000256" key="7">
    <source>
        <dbReference type="ARBA" id="ARBA00023204"/>
    </source>
</evidence>
<feature type="compositionally biased region" description="Acidic residues" evidence="8">
    <location>
        <begin position="172"/>
        <end position="183"/>
    </location>
</feature>
<evidence type="ECO:0000256" key="8">
    <source>
        <dbReference type="SAM" id="MobiDB-lite"/>
    </source>
</evidence>
<dbReference type="PANTHER" id="PTHR16290">
    <property type="entry name" value="TRANSCRIPTION FACTOR SMIF DECAPPING ENZYME DCP1"/>
    <property type="match status" value="1"/>
</dbReference>
<feature type="compositionally biased region" description="Acidic residues" evidence="8">
    <location>
        <begin position="247"/>
        <end position="272"/>
    </location>
</feature>
<protein>
    <submittedName>
        <fullName evidence="9">Uncharacterized protein</fullName>
    </submittedName>
</protein>
<dbReference type="Gene3D" id="2.30.29.30">
    <property type="entry name" value="Pleckstrin-homology domain (PH domain)/Phosphotyrosine-binding domain (PTB)"/>
    <property type="match status" value="1"/>
</dbReference>
<dbReference type="Pfam" id="PF06058">
    <property type="entry name" value="DCP1"/>
    <property type="match status" value="1"/>
</dbReference>
<gene>
    <name evidence="9" type="ORF">B0T17DRAFT_481398</name>
</gene>
<comment type="similarity">
    <text evidence="3">Belongs to the DCP1 family.</text>
</comment>
<dbReference type="GO" id="GO:0000290">
    <property type="term" value="P:deadenylation-dependent decapping of nuclear-transcribed mRNA"/>
    <property type="evidence" value="ECO:0007669"/>
    <property type="project" value="InterPro"/>
</dbReference>
<dbReference type="GO" id="GO:0006397">
    <property type="term" value="P:mRNA processing"/>
    <property type="evidence" value="ECO:0007669"/>
    <property type="project" value="UniProtKB-KW"/>
</dbReference>
<dbReference type="InterPro" id="IPR011993">
    <property type="entry name" value="PH-like_dom_sf"/>
</dbReference>
<dbReference type="Pfam" id="PF07061">
    <property type="entry name" value="Swi5"/>
    <property type="match status" value="1"/>
</dbReference>
<dbReference type="GO" id="GO:0000932">
    <property type="term" value="C:P-body"/>
    <property type="evidence" value="ECO:0007669"/>
    <property type="project" value="TreeGrafter"/>
</dbReference>
<dbReference type="GO" id="GO:0006281">
    <property type="term" value="P:DNA repair"/>
    <property type="evidence" value="ECO:0007669"/>
    <property type="project" value="UniProtKB-KW"/>
</dbReference>
<proteinExistence type="inferred from homology"/>
<dbReference type="AlphaFoldDB" id="A0AA40CER8"/>
<feature type="region of interest" description="Disordered" evidence="8">
    <location>
        <begin position="237"/>
        <end position="279"/>
    </location>
</feature>
<comment type="similarity">
    <text evidence="2">Belongs to the SWI5/SAE3 family.</text>
</comment>
<evidence type="ECO:0000256" key="4">
    <source>
        <dbReference type="ARBA" id="ARBA00022490"/>
    </source>
</evidence>
<keyword evidence="7" id="KW-0234">DNA repair</keyword>
<evidence type="ECO:0000256" key="1">
    <source>
        <dbReference type="ARBA" id="ARBA00004496"/>
    </source>
</evidence>
<dbReference type="SUPFAM" id="SSF50729">
    <property type="entry name" value="PH domain-like"/>
    <property type="match status" value="1"/>
</dbReference>
<evidence type="ECO:0000256" key="6">
    <source>
        <dbReference type="ARBA" id="ARBA00022763"/>
    </source>
</evidence>
<dbReference type="GO" id="GO:0031087">
    <property type="term" value="P:deadenylation-independent decapping of nuclear-transcribed mRNA"/>
    <property type="evidence" value="ECO:0007669"/>
    <property type="project" value="TreeGrafter"/>
</dbReference>
<dbReference type="EMBL" id="JAULSR010000001">
    <property type="protein sequence ID" value="KAK0636096.1"/>
    <property type="molecule type" value="Genomic_DNA"/>
</dbReference>
<dbReference type="PANTHER" id="PTHR16290:SF0">
    <property type="entry name" value="DECAPPING PROTEIN 1, ISOFORM A"/>
    <property type="match status" value="1"/>
</dbReference>
<accession>A0AA40CER8</accession>
<feature type="region of interest" description="Disordered" evidence="8">
    <location>
        <begin position="1"/>
        <end position="70"/>
    </location>
</feature>
<keyword evidence="10" id="KW-1185">Reference proteome</keyword>
<name>A0AA40CER8_9PEZI</name>
<comment type="subcellular location">
    <subcellularLocation>
        <location evidence="1">Cytoplasm</location>
    </subcellularLocation>
</comment>
<evidence type="ECO:0000256" key="2">
    <source>
        <dbReference type="ARBA" id="ARBA00008060"/>
    </source>
</evidence>
<reference evidence="9" key="1">
    <citation type="submission" date="2023-06" db="EMBL/GenBank/DDBJ databases">
        <title>Genome-scale phylogeny and comparative genomics of the fungal order Sordariales.</title>
        <authorList>
            <consortium name="Lawrence Berkeley National Laboratory"/>
            <person name="Hensen N."/>
            <person name="Bonometti L."/>
            <person name="Westerberg I."/>
            <person name="Brannstrom I.O."/>
            <person name="Guillou S."/>
            <person name="Cros-Aarteil S."/>
            <person name="Calhoun S."/>
            <person name="Haridas S."/>
            <person name="Kuo A."/>
            <person name="Mondo S."/>
            <person name="Pangilinan J."/>
            <person name="Riley R."/>
            <person name="LaButti K."/>
            <person name="Andreopoulos B."/>
            <person name="Lipzen A."/>
            <person name="Chen C."/>
            <person name="Yanf M."/>
            <person name="Daum C."/>
            <person name="Ng V."/>
            <person name="Clum A."/>
            <person name="Steindorff A."/>
            <person name="Ohm R."/>
            <person name="Martin F."/>
            <person name="Silar P."/>
            <person name="Natvig D."/>
            <person name="Lalanne C."/>
            <person name="Gautier V."/>
            <person name="Ament-velasquez S.L."/>
            <person name="Kruys A."/>
            <person name="Hutchinson M.I."/>
            <person name="Powell A.J."/>
            <person name="Barry K."/>
            <person name="Miller A.N."/>
            <person name="Grigoriev I.V."/>
            <person name="Debuchy R."/>
            <person name="Gladieux P."/>
            <person name="Thoren M.H."/>
            <person name="Johannesson H."/>
        </authorList>
    </citation>
    <scope>NUCLEOTIDE SEQUENCE</scope>
    <source>
        <strain evidence="9">SMH3391-2</strain>
    </source>
</reference>
<keyword evidence="6" id="KW-0227">DNA damage</keyword>
<keyword evidence="4" id="KW-0963">Cytoplasm</keyword>